<feature type="compositionally biased region" description="Basic and acidic residues" evidence="8">
    <location>
        <begin position="18"/>
        <end position="27"/>
    </location>
</feature>
<keyword evidence="4" id="KW-0597">Phosphoprotein</keyword>
<comment type="function">
    <text evidence="7">Required for ribosome biogenesis. Part of a complex which catalyzes pseudouridylation of rRNA. This involves the isomerization of uridine such that the ribose is subsequently attached to C5, instead of the normal N1. Pseudouridine ("psi") residues may serve to stabilize the conformation of rRNAs.</text>
</comment>
<dbReference type="GO" id="GO:0005730">
    <property type="term" value="C:nucleolus"/>
    <property type="evidence" value="ECO:0007669"/>
    <property type="project" value="UniProtKB-SubCell"/>
</dbReference>
<gene>
    <name evidence="9" type="ORF">K490DRAFT_39483</name>
</gene>
<evidence type="ECO:0000256" key="1">
    <source>
        <dbReference type="ARBA" id="ARBA00009801"/>
    </source>
</evidence>
<comment type="caution">
    <text evidence="9">The sequence shown here is derived from an EMBL/GenBank/DDBJ whole genome shotgun (WGS) entry which is preliminary data.</text>
</comment>
<dbReference type="Proteomes" id="UP000799776">
    <property type="component" value="Unassembled WGS sequence"/>
</dbReference>
<comment type="similarity">
    <text evidence="7">Belongs to the GAR1 family.</text>
</comment>
<organism evidence="9 10">
    <name type="scientific">Saccharata proteae CBS 121410</name>
    <dbReference type="NCBI Taxonomy" id="1314787"/>
    <lineage>
        <taxon>Eukaryota</taxon>
        <taxon>Fungi</taxon>
        <taxon>Dikarya</taxon>
        <taxon>Ascomycota</taxon>
        <taxon>Pezizomycotina</taxon>
        <taxon>Dothideomycetes</taxon>
        <taxon>Dothideomycetes incertae sedis</taxon>
        <taxon>Botryosphaeriales</taxon>
        <taxon>Saccharataceae</taxon>
        <taxon>Saccharata</taxon>
    </lineage>
</organism>
<reference evidence="9" key="1">
    <citation type="journal article" date="2020" name="Stud. Mycol.">
        <title>101 Dothideomycetes genomes: a test case for predicting lifestyles and emergence of pathogens.</title>
        <authorList>
            <person name="Haridas S."/>
            <person name="Albert R."/>
            <person name="Binder M."/>
            <person name="Bloem J."/>
            <person name="Labutti K."/>
            <person name="Salamov A."/>
            <person name="Andreopoulos B."/>
            <person name="Baker S."/>
            <person name="Barry K."/>
            <person name="Bills G."/>
            <person name="Bluhm B."/>
            <person name="Cannon C."/>
            <person name="Castanera R."/>
            <person name="Culley D."/>
            <person name="Daum C."/>
            <person name="Ezra D."/>
            <person name="Gonzalez J."/>
            <person name="Henrissat B."/>
            <person name="Kuo A."/>
            <person name="Liang C."/>
            <person name="Lipzen A."/>
            <person name="Lutzoni F."/>
            <person name="Magnuson J."/>
            <person name="Mondo S."/>
            <person name="Nolan M."/>
            <person name="Ohm R."/>
            <person name="Pangilinan J."/>
            <person name="Park H.-J."/>
            <person name="Ramirez L."/>
            <person name="Alfaro M."/>
            <person name="Sun H."/>
            <person name="Tritt A."/>
            <person name="Yoshinaga Y."/>
            <person name="Zwiers L.-H."/>
            <person name="Turgeon B."/>
            <person name="Goodwin S."/>
            <person name="Spatafora J."/>
            <person name="Crous P."/>
            <person name="Grigoriev I."/>
        </authorList>
    </citation>
    <scope>NUCLEOTIDE SEQUENCE</scope>
    <source>
        <strain evidence="9">CBS 121410</strain>
    </source>
</reference>
<feature type="region of interest" description="Disordered" evidence="8">
    <location>
        <begin position="1"/>
        <end position="27"/>
    </location>
</feature>
<evidence type="ECO:0000256" key="2">
    <source>
        <dbReference type="ARBA" id="ARBA00022517"/>
    </source>
</evidence>
<dbReference type="PANTHER" id="PTHR31633:SF1">
    <property type="entry name" value="H_ACA RIBONUCLEOPROTEIN COMPLEX NON-CORE SUBUNIT NAF1"/>
    <property type="match status" value="1"/>
</dbReference>
<dbReference type="SUPFAM" id="SSF50447">
    <property type="entry name" value="Translation proteins"/>
    <property type="match status" value="1"/>
</dbReference>
<dbReference type="InterPro" id="IPR009000">
    <property type="entry name" value="Transl_B-barrel_sf"/>
</dbReference>
<feature type="compositionally biased region" description="Basic and acidic residues" evidence="8">
    <location>
        <begin position="1"/>
        <end position="11"/>
    </location>
</feature>
<evidence type="ECO:0000256" key="3">
    <source>
        <dbReference type="ARBA" id="ARBA00022552"/>
    </source>
</evidence>
<dbReference type="InterPro" id="IPR040309">
    <property type="entry name" value="Naf1"/>
</dbReference>
<keyword evidence="5 7" id="KW-0694">RNA-binding</keyword>
<accession>A0A9P4LZX8</accession>
<evidence type="ECO:0000256" key="4">
    <source>
        <dbReference type="ARBA" id="ARBA00022553"/>
    </source>
</evidence>
<dbReference type="InterPro" id="IPR007504">
    <property type="entry name" value="H/ACA_rnp_Gar1/Naf1"/>
</dbReference>
<dbReference type="AlphaFoldDB" id="A0A9P4LZX8"/>
<protein>
    <recommendedName>
        <fullName evidence="7">H/ACA ribonucleoprotein complex subunit</fullName>
    </recommendedName>
</protein>
<evidence type="ECO:0000313" key="9">
    <source>
        <dbReference type="EMBL" id="KAF2088576.1"/>
    </source>
</evidence>
<dbReference type="PANTHER" id="PTHR31633">
    <property type="entry name" value="H/ACA RIBONUCLEOPROTEIN COMPLEX NON-CORE SUBUNIT NAF1"/>
    <property type="match status" value="1"/>
</dbReference>
<name>A0A9P4LZX8_9PEZI</name>
<keyword evidence="2 7" id="KW-0690">Ribosome biogenesis</keyword>
<feature type="non-terminal residue" evidence="9">
    <location>
        <position position="104"/>
    </location>
</feature>
<comment type="subcellular location">
    <subcellularLocation>
        <location evidence="7">Nucleus</location>
        <location evidence="7">Nucleolus</location>
    </subcellularLocation>
</comment>
<dbReference type="OrthoDB" id="21550at2759"/>
<comment type="subunit">
    <text evidence="7">Component of the small nucleolar ribonucleoprotein particles containing H/ACA-type snoRNAs (H/ACA snoRNPs).</text>
</comment>
<evidence type="ECO:0000256" key="7">
    <source>
        <dbReference type="RuleBase" id="RU364004"/>
    </source>
</evidence>
<dbReference type="GO" id="GO:0003723">
    <property type="term" value="F:RNA binding"/>
    <property type="evidence" value="ECO:0007669"/>
    <property type="project" value="UniProtKB-KW"/>
</dbReference>
<evidence type="ECO:0000313" key="10">
    <source>
        <dbReference type="Proteomes" id="UP000799776"/>
    </source>
</evidence>
<proteinExistence type="inferred from homology"/>
<dbReference type="GO" id="GO:0005732">
    <property type="term" value="C:sno(s)RNA-containing ribonucleoprotein complex"/>
    <property type="evidence" value="ECO:0007669"/>
    <property type="project" value="InterPro"/>
</dbReference>
<keyword evidence="3 7" id="KW-0698">rRNA processing</keyword>
<evidence type="ECO:0000256" key="8">
    <source>
        <dbReference type="SAM" id="MobiDB-lite"/>
    </source>
</evidence>
<dbReference type="GO" id="GO:0006364">
    <property type="term" value="P:rRNA processing"/>
    <property type="evidence" value="ECO:0007669"/>
    <property type="project" value="UniProtKB-KW"/>
</dbReference>
<dbReference type="Gene3D" id="2.40.10.230">
    <property type="entry name" value="Probable tRNA pseudouridine synthase domain"/>
    <property type="match status" value="1"/>
</dbReference>
<dbReference type="InterPro" id="IPR038664">
    <property type="entry name" value="Gar1/Naf1_Cbf5-bd_sf"/>
</dbReference>
<dbReference type="GO" id="GO:0001522">
    <property type="term" value="P:pseudouridine synthesis"/>
    <property type="evidence" value="ECO:0007669"/>
    <property type="project" value="InterPro"/>
</dbReference>
<comment type="similarity">
    <text evidence="1">Belongs to the NAF1 family.</text>
</comment>
<sequence>MKEEHDGEDGGKGGPLKTAHEAEEVVEKPDVVVTPEMKITELGDVENIVDNMILIKAKTSGDYHVLESGSVLCRSDRTVIGAVADTLGRVQAPRYTVVFTNAAE</sequence>
<keyword evidence="6 7" id="KW-0539">Nucleus</keyword>
<keyword evidence="7" id="KW-0687">Ribonucleoprotein</keyword>
<dbReference type="EMBL" id="ML978716">
    <property type="protein sequence ID" value="KAF2088576.1"/>
    <property type="molecule type" value="Genomic_DNA"/>
</dbReference>
<dbReference type="Pfam" id="PF04410">
    <property type="entry name" value="Gar1"/>
    <property type="match status" value="1"/>
</dbReference>
<keyword evidence="10" id="KW-1185">Reference proteome</keyword>
<evidence type="ECO:0000256" key="5">
    <source>
        <dbReference type="ARBA" id="ARBA00022884"/>
    </source>
</evidence>
<dbReference type="GO" id="GO:0000493">
    <property type="term" value="P:box H/ACA snoRNP assembly"/>
    <property type="evidence" value="ECO:0007669"/>
    <property type="project" value="InterPro"/>
</dbReference>
<evidence type="ECO:0000256" key="6">
    <source>
        <dbReference type="ARBA" id="ARBA00023242"/>
    </source>
</evidence>